<dbReference type="GO" id="GO:0033214">
    <property type="term" value="P:siderophore-iron import into cell"/>
    <property type="evidence" value="ECO:0007669"/>
    <property type="project" value="TreeGrafter"/>
</dbReference>
<reference evidence="9 10" key="1">
    <citation type="submission" date="2018-06" db="EMBL/GenBank/DDBJ databases">
        <authorList>
            <consortium name="Pathogen Informatics"/>
            <person name="Doyle S."/>
        </authorList>
    </citation>
    <scope>NUCLEOTIDE SEQUENCE [LARGE SCALE GENOMIC DNA]</scope>
    <source>
        <strain evidence="9 10">NCTC9617</strain>
    </source>
</reference>
<protein>
    <submittedName>
        <fullName evidence="9">ABC transporter permease</fullName>
    </submittedName>
</protein>
<dbReference type="InterPro" id="IPR000522">
    <property type="entry name" value="ABC_transptr_permease_BtuC"/>
</dbReference>
<feature type="transmembrane region" description="Helical" evidence="8">
    <location>
        <begin position="170"/>
        <end position="190"/>
    </location>
</feature>
<evidence type="ECO:0000256" key="3">
    <source>
        <dbReference type="ARBA" id="ARBA00022448"/>
    </source>
</evidence>
<name>A0A378F326_KLEPN</name>
<evidence type="ECO:0000256" key="4">
    <source>
        <dbReference type="ARBA" id="ARBA00022475"/>
    </source>
</evidence>
<feature type="transmembrane region" description="Helical" evidence="8">
    <location>
        <begin position="319"/>
        <end position="344"/>
    </location>
</feature>
<evidence type="ECO:0000256" key="5">
    <source>
        <dbReference type="ARBA" id="ARBA00022692"/>
    </source>
</evidence>
<dbReference type="Proteomes" id="UP000255167">
    <property type="component" value="Unassembled WGS sequence"/>
</dbReference>
<keyword evidence="7 8" id="KW-0472">Membrane</keyword>
<evidence type="ECO:0000256" key="1">
    <source>
        <dbReference type="ARBA" id="ARBA00004651"/>
    </source>
</evidence>
<gene>
    <name evidence="9" type="primary">feuC_1</name>
    <name evidence="9" type="ORF">NCTC9617_00293</name>
</gene>
<dbReference type="SUPFAM" id="SSF81345">
    <property type="entry name" value="ABC transporter involved in vitamin B12 uptake, BtuC"/>
    <property type="match status" value="1"/>
</dbReference>
<dbReference type="CDD" id="cd06550">
    <property type="entry name" value="TM_ABC_iron-siderophores_like"/>
    <property type="match status" value="1"/>
</dbReference>
<evidence type="ECO:0000256" key="8">
    <source>
        <dbReference type="SAM" id="Phobius"/>
    </source>
</evidence>
<keyword evidence="5 8" id="KW-0812">Transmembrane</keyword>
<keyword evidence="6 8" id="KW-1133">Transmembrane helix</keyword>
<evidence type="ECO:0000256" key="2">
    <source>
        <dbReference type="ARBA" id="ARBA00007935"/>
    </source>
</evidence>
<evidence type="ECO:0000256" key="6">
    <source>
        <dbReference type="ARBA" id="ARBA00022989"/>
    </source>
</evidence>
<dbReference type="PANTHER" id="PTHR30472:SF67">
    <property type="entry name" value="PERMEASE OF ABC TRANSPORTER-RELATED"/>
    <property type="match status" value="1"/>
</dbReference>
<comment type="similarity">
    <text evidence="2">Belongs to the binding-protein-dependent transport system permease family. FecCD subfamily.</text>
</comment>
<dbReference type="InterPro" id="IPR037294">
    <property type="entry name" value="ABC_BtuC-like"/>
</dbReference>
<dbReference type="EMBL" id="UGNC01000003">
    <property type="protein sequence ID" value="STW38775.1"/>
    <property type="molecule type" value="Genomic_DNA"/>
</dbReference>
<feature type="transmembrane region" description="Helical" evidence="8">
    <location>
        <begin position="268"/>
        <end position="290"/>
    </location>
</feature>
<keyword evidence="3" id="KW-0813">Transport</keyword>
<evidence type="ECO:0000256" key="7">
    <source>
        <dbReference type="ARBA" id="ARBA00023136"/>
    </source>
</evidence>
<feature type="transmembrane region" description="Helical" evidence="8">
    <location>
        <begin position="196"/>
        <end position="216"/>
    </location>
</feature>
<feature type="transmembrane region" description="Helical" evidence="8">
    <location>
        <begin position="228"/>
        <end position="248"/>
    </location>
</feature>
<dbReference type="FunFam" id="1.10.3470.10:FF:000001">
    <property type="entry name" value="Vitamin B12 ABC transporter permease BtuC"/>
    <property type="match status" value="1"/>
</dbReference>
<keyword evidence="4" id="KW-1003">Cell membrane</keyword>
<feature type="transmembrane region" description="Helical" evidence="8">
    <location>
        <begin position="138"/>
        <end position="158"/>
    </location>
</feature>
<dbReference type="AlphaFoldDB" id="A0A378F326"/>
<dbReference type="PANTHER" id="PTHR30472">
    <property type="entry name" value="FERRIC ENTEROBACTIN TRANSPORT SYSTEM PERMEASE PROTEIN"/>
    <property type="match status" value="1"/>
</dbReference>
<evidence type="ECO:0000313" key="9">
    <source>
        <dbReference type="EMBL" id="STW38775.1"/>
    </source>
</evidence>
<evidence type="ECO:0000313" key="10">
    <source>
        <dbReference type="Proteomes" id="UP000255167"/>
    </source>
</evidence>
<accession>A0A378F326</accession>
<comment type="subcellular location">
    <subcellularLocation>
        <location evidence="1">Cell membrane</location>
        <topology evidence="1">Multi-pass membrane protein</topology>
    </subcellularLocation>
</comment>
<feature type="transmembrane region" description="Helical" evidence="8">
    <location>
        <begin position="83"/>
        <end position="102"/>
    </location>
</feature>
<proteinExistence type="inferred from homology"/>
<feature type="transmembrane region" description="Helical" evidence="8">
    <location>
        <begin position="389"/>
        <end position="406"/>
    </location>
</feature>
<dbReference type="GO" id="GO:0022857">
    <property type="term" value="F:transmembrane transporter activity"/>
    <property type="evidence" value="ECO:0007669"/>
    <property type="project" value="InterPro"/>
</dbReference>
<dbReference type="Gene3D" id="1.10.3470.10">
    <property type="entry name" value="ABC transporter involved in vitamin B12 uptake, BtuC"/>
    <property type="match status" value="1"/>
</dbReference>
<sequence length="410" mass="44112">MAATEPDFIILLDYQTGSGADTLRHFLENHPLMKLTPAVQHHRYLKLQYAELTPGPANVGAVEKTRVGNVPDRSEVMLMSYRYHWVMWGSMVVLIGLMLFSITRGTVSLSLMQVLGALKIVDEPVSAMVSRIVTDLRVPRMLLSVLTGAGLAMVGALLQTTTRNDLADPFLFGLSSGASAGAVLVITRFGDRLGVLTLPVSAFVGGVCSAIAVMLLFHFKKQRGAEHLILCGLAISFLFGALTSYFIFSGDQRAASSVLFWSLGGLGLATWNNLPFAVFSLVLLFAFVLLRWRSLDGVLAGEQTALSLGINVSRLRIEIFLCCALATSLMVALTGVIGFVGLMVPHLCRHFAGVKHLLLLPLCGVWGAILLCVGDIFSRTILAPQELPIGIITAGIGGLFIIMLLARNSS</sequence>
<dbReference type="Pfam" id="PF01032">
    <property type="entry name" value="FecCD"/>
    <property type="match status" value="1"/>
</dbReference>
<dbReference type="Gene3D" id="3.40.50.1980">
    <property type="entry name" value="Nitrogenase molybdenum iron protein domain"/>
    <property type="match status" value="1"/>
</dbReference>
<dbReference type="GO" id="GO:0005886">
    <property type="term" value="C:plasma membrane"/>
    <property type="evidence" value="ECO:0007669"/>
    <property type="project" value="UniProtKB-SubCell"/>
</dbReference>
<organism evidence="9 10">
    <name type="scientific">Klebsiella pneumoniae</name>
    <dbReference type="NCBI Taxonomy" id="573"/>
    <lineage>
        <taxon>Bacteria</taxon>
        <taxon>Pseudomonadati</taxon>
        <taxon>Pseudomonadota</taxon>
        <taxon>Gammaproteobacteria</taxon>
        <taxon>Enterobacterales</taxon>
        <taxon>Enterobacteriaceae</taxon>
        <taxon>Klebsiella/Raoultella group</taxon>
        <taxon>Klebsiella</taxon>
        <taxon>Klebsiella pneumoniae complex</taxon>
    </lineage>
</organism>
<feature type="transmembrane region" description="Helical" evidence="8">
    <location>
        <begin position="356"/>
        <end position="377"/>
    </location>
</feature>